<evidence type="ECO:0000313" key="2">
    <source>
        <dbReference type="Proteomes" id="UP001500642"/>
    </source>
</evidence>
<proteinExistence type="predicted"/>
<organism evidence="1 2">
    <name type="scientific">Brevibacterium pityocampae</name>
    <dbReference type="NCBI Taxonomy" id="506594"/>
    <lineage>
        <taxon>Bacteria</taxon>
        <taxon>Bacillati</taxon>
        <taxon>Actinomycetota</taxon>
        <taxon>Actinomycetes</taxon>
        <taxon>Micrococcales</taxon>
        <taxon>Brevibacteriaceae</taxon>
        <taxon>Brevibacterium</taxon>
    </lineage>
</organism>
<keyword evidence="2" id="KW-1185">Reference proteome</keyword>
<evidence type="ECO:0000313" key="1">
    <source>
        <dbReference type="EMBL" id="GAA4390941.1"/>
    </source>
</evidence>
<comment type="caution">
    <text evidence="1">The sequence shown here is derived from an EMBL/GenBank/DDBJ whole genome shotgun (WGS) entry which is preliminary data.</text>
</comment>
<sequence>MLMGIRYRAFPLRTDLDLMYARANPLECAHALDHREHEWEHTAPGTPRIGELYLDKAWRQLQWYFSESPPIPDELRGPVAAHSLARPGLLLLSGDVSFVGTDYGWDPYLGVVPAPYVRIAADDYATVDENDLFERGEEYRAGDGEYCRKYFVHLRDTTRRWSDEGFGALYYIG</sequence>
<gene>
    <name evidence="1" type="ORF">GCM10023167_17870</name>
</gene>
<reference evidence="2" key="1">
    <citation type="journal article" date="2019" name="Int. J. Syst. Evol. Microbiol.">
        <title>The Global Catalogue of Microorganisms (GCM) 10K type strain sequencing project: providing services to taxonomists for standard genome sequencing and annotation.</title>
        <authorList>
            <consortium name="The Broad Institute Genomics Platform"/>
            <consortium name="The Broad Institute Genome Sequencing Center for Infectious Disease"/>
            <person name="Wu L."/>
            <person name="Ma J."/>
        </authorList>
    </citation>
    <scope>NUCLEOTIDE SEQUENCE [LARGE SCALE GENOMIC DNA]</scope>
    <source>
        <strain evidence="2">JCM 17808</strain>
    </source>
</reference>
<accession>A0ABP8JHG7</accession>
<dbReference type="EMBL" id="BAABGL010000012">
    <property type="protein sequence ID" value="GAA4390941.1"/>
    <property type="molecule type" value="Genomic_DNA"/>
</dbReference>
<dbReference type="Proteomes" id="UP001500642">
    <property type="component" value="Unassembled WGS sequence"/>
</dbReference>
<name>A0ABP8JHG7_9MICO</name>
<protein>
    <submittedName>
        <fullName evidence="1">Uncharacterized protein</fullName>
    </submittedName>
</protein>